<evidence type="ECO:0000313" key="3">
    <source>
        <dbReference type="EMBL" id="ELP64696.1"/>
    </source>
</evidence>
<dbReference type="AlphaFoldDB" id="L7F156"/>
<accession>L7F156</accession>
<dbReference type="SUPFAM" id="SSF55729">
    <property type="entry name" value="Acyl-CoA N-acyltransferases (Nat)"/>
    <property type="match status" value="1"/>
</dbReference>
<reference evidence="3 4" key="1">
    <citation type="journal article" date="2011" name="Plasmid">
        <title>Streptomyces turgidiscabies Car8 contains a modular pathogenicity island that shares virulence genes with other actinobacterial plant pathogens.</title>
        <authorList>
            <person name="Huguet-Tapia J.C."/>
            <person name="Badger J.H."/>
            <person name="Loria R."/>
            <person name="Pettis G.S."/>
        </authorList>
    </citation>
    <scope>NUCLEOTIDE SEQUENCE [LARGE SCALE GENOMIC DNA]</scope>
    <source>
        <strain evidence="3 4">Car8</strain>
    </source>
</reference>
<keyword evidence="4" id="KW-1185">Reference proteome</keyword>
<feature type="compositionally biased region" description="Basic and acidic residues" evidence="1">
    <location>
        <begin position="32"/>
        <end position="43"/>
    </location>
</feature>
<evidence type="ECO:0000259" key="2">
    <source>
        <dbReference type="PROSITE" id="PS51186"/>
    </source>
</evidence>
<sequence length="284" mass="31671">RGTDAITWWIRCVRVWRIHLAAPRSWGGGGHANREPHRTDERGSGTGRRRRVRRQSGQGTKRSDSRSRRCGRRKRGTAFMGRRLVPLTLDNLPDLPKRCRTCVFWELDPVSGEAAVKAGTPALEKEAWISAVLLDWGSCGRVVYVDDSPVGFALYAPPAYVPRATAFPTSPVSPDAVQLMTAFIMPGYQGQGLGRVMVQTVAKDLLRRGFKAIEAFGDARWKETACVLPADHLLAVGFKTVRPHPVHPRLRLELRTTLSWKEDVELALDRLLGAVQKEPALRPL</sequence>
<comment type="caution">
    <text evidence="3">The sequence shown here is derived from an EMBL/GenBank/DDBJ whole genome shotgun (WGS) entry which is preliminary data.</text>
</comment>
<feature type="region of interest" description="Disordered" evidence="1">
    <location>
        <begin position="26"/>
        <end position="73"/>
    </location>
</feature>
<dbReference type="Gene3D" id="3.40.630.30">
    <property type="match status" value="1"/>
</dbReference>
<feature type="domain" description="N-acetyltransferase" evidence="2">
    <location>
        <begin position="102"/>
        <end position="257"/>
    </location>
</feature>
<dbReference type="InterPro" id="IPR000182">
    <property type="entry name" value="GNAT_dom"/>
</dbReference>
<dbReference type="PROSITE" id="PS51186">
    <property type="entry name" value="GNAT"/>
    <property type="match status" value="1"/>
</dbReference>
<evidence type="ECO:0000313" key="4">
    <source>
        <dbReference type="Proteomes" id="UP000010931"/>
    </source>
</evidence>
<dbReference type="CDD" id="cd04301">
    <property type="entry name" value="NAT_SF"/>
    <property type="match status" value="1"/>
</dbReference>
<dbReference type="Pfam" id="PF00583">
    <property type="entry name" value="Acetyltransf_1"/>
    <property type="match status" value="1"/>
</dbReference>
<name>L7F156_STRT8</name>
<dbReference type="Proteomes" id="UP000010931">
    <property type="component" value="Unassembled WGS sequence"/>
</dbReference>
<organism evidence="3 4">
    <name type="scientific">Streptomyces turgidiscabies (strain Car8)</name>
    <dbReference type="NCBI Taxonomy" id="698760"/>
    <lineage>
        <taxon>Bacteria</taxon>
        <taxon>Bacillati</taxon>
        <taxon>Actinomycetota</taxon>
        <taxon>Actinomycetes</taxon>
        <taxon>Kitasatosporales</taxon>
        <taxon>Streptomycetaceae</taxon>
        <taxon>Streptomyces</taxon>
    </lineage>
</organism>
<evidence type="ECO:0000256" key="1">
    <source>
        <dbReference type="SAM" id="MobiDB-lite"/>
    </source>
</evidence>
<protein>
    <recommendedName>
        <fullName evidence="2">N-acetyltransferase domain-containing protein</fullName>
    </recommendedName>
</protein>
<dbReference type="EMBL" id="AEJB01000433">
    <property type="protein sequence ID" value="ELP64696.1"/>
    <property type="molecule type" value="Genomic_DNA"/>
</dbReference>
<dbReference type="STRING" id="85558.T45_01297"/>
<dbReference type="PATRIC" id="fig|698760.3.peg.6452"/>
<dbReference type="GO" id="GO:0016747">
    <property type="term" value="F:acyltransferase activity, transferring groups other than amino-acyl groups"/>
    <property type="evidence" value="ECO:0007669"/>
    <property type="project" value="InterPro"/>
</dbReference>
<gene>
    <name evidence="3" type="ORF">STRTUCAR8_05626</name>
</gene>
<feature type="non-terminal residue" evidence="3">
    <location>
        <position position="1"/>
    </location>
</feature>
<proteinExistence type="predicted"/>
<dbReference type="InterPro" id="IPR016181">
    <property type="entry name" value="Acyl_CoA_acyltransferase"/>
</dbReference>